<feature type="region of interest" description="Disordered" evidence="1">
    <location>
        <begin position="110"/>
        <end position="138"/>
    </location>
</feature>
<name>A0A9W3HFM2_CAMBA</name>
<organism evidence="2">
    <name type="scientific">Camelus bactrianus</name>
    <name type="common">Bactrian camel</name>
    <dbReference type="NCBI Taxonomy" id="9837"/>
    <lineage>
        <taxon>Eukaryota</taxon>
        <taxon>Metazoa</taxon>
        <taxon>Chordata</taxon>
        <taxon>Craniata</taxon>
        <taxon>Vertebrata</taxon>
        <taxon>Euteleostomi</taxon>
        <taxon>Mammalia</taxon>
        <taxon>Eutheria</taxon>
        <taxon>Laurasiatheria</taxon>
        <taxon>Artiodactyla</taxon>
        <taxon>Tylopoda</taxon>
        <taxon>Camelidae</taxon>
        <taxon>Camelus</taxon>
    </lineage>
</organism>
<reference evidence="2" key="1">
    <citation type="submission" date="2025-08" db="UniProtKB">
        <authorList>
            <consortium name="RefSeq"/>
        </authorList>
    </citation>
    <scope>IDENTIFICATION</scope>
</reference>
<protein>
    <submittedName>
        <fullName evidence="2">Translation initiation factor IF-2-like</fullName>
    </submittedName>
</protein>
<proteinExistence type="predicted"/>
<gene>
    <name evidence="2" type="primary">LOC123615815</name>
</gene>
<evidence type="ECO:0000313" key="2">
    <source>
        <dbReference type="RefSeq" id="XP_045370114.1"/>
    </source>
</evidence>
<dbReference type="AlphaFoldDB" id="A0A9W3HFM2"/>
<feature type="region of interest" description="Disordered" evidence="1">
    <location>
        <begin position="1"/>
        <end position="88"/>
    </location>
</feature>
<feature type="compositionally biased region" description="Low complexity" evidence="1">
    <location>
        <begin position="1"/>
        <end position="15"/>
    </location>
</feature>
<sequence length="138" mass="14115">MDARAPGAGPAPADGAGKRLNSRGRGCEPGRGNPRSRAFNSLRAEAQVPAAQPGRRARGAGSSAGQETPRPVGAQGAGASGQPQGLGRIVSGFPALLSRLRLLRLRLPVPSPASRAPRDVDFGWSPEEAGSFLSSARE</sequence>
<evidence type="ECO:0000256" key="1">
    <source>
        <dbReference type="SAM" id="MobiDB-lite"/>
    </source>
</evidence>
<accession>A0A9W3HFM2</accession>
<dbReference type="RefSeq" id="XP_045370114.1">
    <property type="nucleotide sequence ID" value="XM_045514158.1"/>
</dbReference>
<feature type="compositionally biased region" description="Low complexity" evidence="1">
    <location>
        <begin position="49"/>
        <end position="66"/>
    </location>
</feature>